<dbReference type="EMBL" id="JADIMS010000052">
    <property type="protein sequence ID" value="MBO8450087.1"/>
    <property type="molecule type" value="Genomic_DNA"/>
</dbReference>
<sequence length="105" mass="12397">MEAEKKFFAELRRLPDDGRFEAFSSALLAGDMEQVLQLAYELESRFRRVYAERLCTLFSRQIVLIMEGHWDLSIEMMPEIFTEYKYLATTIRKYLHGEPPAPENT</sequence>
<organism evidence="1 2">
    <name type="scientific">Candidatus Avitreponema avistercoris</name>
    <dbReference type="NCBI Taxonomy" id="2840705"/>
    <lineage>
        <taxon>Bacteria</taxon>
        <taxon>Pseudomonadati</taxon>
        <taxon>Spirochaetota</taxon>
        <taxon>Spirochaetia</taxon>
        <taxon>Spirochaetales</taxon>
        <taxon>Candidatus Avitreponema</taxon>
    </lineage>
</organism>
<comment type="caution">
    <text evidence="1">The sequence shown here is derived from an EMBL/GenBank/DDBJ whole genome shotgun (WGS) entry which is preliminary data.</text>
</comment>
<accession>A0A9D9ELM1</accession>
<proteinExistence type="predicted"/>
<dbReference type="AlphaFoldDB" id="A0A9D9ELM1"/>
<evidence type="ECO:0000313" key="2">
    <source>
        <dbReference type="Proteomes" id="UP000823616"/>
    </source>
</evidence>
<reference evidence="1" key="1">
    <citation type="submission" date="2020-10" db="EMBL/GenBank/DDBJ databases">
        <authorList>
            <person name="Gilroy R."/>
        </authorList>
    </citation>
    <scope>NUCLEOTIDE SEQUENCE</scope>
    <source>
        <strain evidence="1">B3-4054</strain>
    </source>
</reference>
<name>A0A9D9ELM1_9SPIR</name>
<reference evidence="1" key="2">
    <citation type="journal article" date="2021" name="PeerJ">
        <title>Extensive microbial diversity within the chicken gut microbiome revealed by metagenomics and culture.</title>
        <authorList>
            <person name="Gilroy R."/>
            <person name="Ravi A."/>
            <person name="Getino M."/>
            <person name="Pursley I."/>
            <person name="Horton D.L."/>
            <person name="Alikhan N.F."/>
            <person name="Baker D."/>
            <person name="Gharbi K."/>
            <person name="Hall N."/>
            <person name="Watson M."/>
            <person name="Adriaenssens E.M."/>
            <person name="Foster-Nyarko E."/>
            <person name="Jarju S."/>
            <person name="Secka A."/>
            <person name="Antonio M."/>
            <person name="Oren A."/>
            <person name="Chaudhuri R.R."/>
            <person name="La Ragione R."/>
            <person name="Hildebrand F."/>
            <person name="Pallen M.J."/>
        </authorList>
    </citation>
    <scope>NUCLEOTIDE SEQUENCE</scope>
    <source>
        <strain evidence="1">B3-4054</strain>
    </source>
</reference>
<protein>
    <submittedName>
        <fullName evidence="1">Uncharacterized protein</fullName>
    </submittedName>
</protein>
<dbReference type="Proteomes" id="UP000823616">
    <property type="component" value="Unassembled WGS sequence"/>
</dbReference>
<evidence type="ECO:0000313" key="1">
    <source>
        <dbReference type="EMBL" id="MBO8450087.1"/>
    </source>
</evidence>
<gene>
    <name evidence="1" type="ORF">IAA96_03170</name>
</gene>